<dbReference type="InterPro" id="IPR015797">
    <property type="entry name" value="NUDIX_hydrolase-like_dom_sf"/>
</dbReference>
<evidence type="ECO:0000256" key="2">
    <source>
        <dbReference type="ARBA" id="ARBA00005582"/>
    </source>
</evidence>
<keyword evidence="4" id="KW-0235">DNA replication</keyword>
<dbReference type="GO" id="GO:0044716">
    <property type="term" value="F:8-oxo-GDP phosphatase activity"/>
    <property type="evidence" value="ECO:0007669"/>
    <property type="project" value="TreeGrafter"/>
</dbReference>
<dbReference type="GO" id="GO:0006260">
    <property type="term" value="P:DNA replication"/>
    <property type="evidence" value="ECO:0007669"/>
    <property type="project" value="UniProtKB-KW"/>
</dbReference>
<dbReference type="InterPro" id="IPR047127">
    <property type="entry name" value="MutT-like"/>
</dbReference>
<keyword evidence="3" id="KW-0515">Mutator protein</keyword>
<feature type="domain" description="Nudix hydrolase" evidence="14">
    <location>
        <begin position="1"/>
        <end position="126"/>
    </location>
</feature>
<proteinExistence type="inferred from homology"/>
<evidence type="ECO:0000256" key="11">
    <source>
        <dbReference type="ARBA" id="ARBA00038905"/>
    </source>
</evidence>
<evidence type="ECO:0000259" key="14">
    <source>
        <dbReference type="PROSITE" id="PS51462"/>
    </source>
</evidence>
<keyword evidence="5" id="KW-0479">Metal-binding</keyword>
<organism evidence="15 16">
    <name type="scientific">Nocardioides terrae</name>
    <dbReference type="NCBI Taxonomy" id="574651"/>
    <lineage>
        <taxon>Bacteria</taxon>
        <taxon>Bacillati</taxon>
        <taxon>Actinomycetota</taxon>
        <taxon>Actinomycetes</taxon>
        <taxon>Propionibacteriales</taxon>
        <taxon>Nocardioidaceae</taxon>
        <taxon>Nocardioides</taxon>
    </lineage>
</organism>
<dbReference type="EC" id="3.6.1.55" evidence="11"/>
<dbReference type="CDD" id="cd03425">
    <property type="entry name" value="NUDIX_MutT_NudA_like"/>
    <property type="match status" value="1"/>
</dbReference>
<sequence>MDIVVGAAIVRAGKVLAARRTAPPRLAGGWEFPGGKVEPGESPEDALVREIAEELGCTVEVTGWLTATVPVSDSLVLRVATARIVEGEPEPVERDPSHDTVRWLGIDELDDLDGPGWLDADRPFLPEVDALLAELGRRLRAILFDEDDAVAVATRLRADGWDAEIVRERLHGEDDDEDHPWAVLSDAPELVLEMLIDEYDGWLDLDATTPAPEPLDLPAGPRQVKRPPQ</sequence>
<dbReference type="PRINTS" id="PR00502">
    <property type="entry name" value="NUDIXFAMILY"/>
</dbReference>
<protein>
    <recommendedName>
        <fullName evidence="11">8-oxo-dGTP diphosphatase</fullName>
        <ecNumber evidence="11">3.6.1.55</ecNumber>
    </recommendedName>
</protein>
<evidence type="ECO:0000313" key="15">
    <source>
        <dbReference type="EMBL" id="SFB77640.1"/>
    </source>
</evidence>
<dbReference type="GO" id="GO:0035539">
    <property type="term" value="F:8-oxo-7,8-dihydrodeoxyguanosine triphosphate pyrophosphatase activity"/>
    <property type="evidence" value="ECO:0007669"/>
    <property type="project" value="UniProtKB-EC"/>
</dbReference>
<dbReference type="GO" id="GO:0006281">
    <property type="term" value="P:DNA repair"/>
    <property type="evidence" value="ECO:0007669"/>
    <property type="project" value="UniProtKB-KW"/>
</dbReference>
<dbReference type="STRING" id="574651.SAMN04487968_101461"/>
<evidence type="ECO:0000256" key="1">
    <source>
        <dbReference type="ARBA" id="ARBA00001946"/>
    </source>
</evidence>
<dbReference type="SUPFAM" id="SSF55811">
    <property type="entry name" value="Nudix"/>
    <property type="match status" value="1"/>
</dbReference>
<evidence type="ECO:0000256" key="9">
    <source>
        <dbReference type="ARBA" id="ARBA00023204"/>
    </source>
</evidence>
<dbReference type="InterPro" id="IPR000086">
    <property type="entry name" value="NUDIX_hydrolase_dom"/>
</dbReference>
<evidence type="ECO:0000256" key="3">
    <source>
        <dbReference type="ARBA" id="ARBA00022457"/>
    </source>
</evidence>
<keyword evidence="7 12" id="KW-0378">Hydrolase</keyword>
<dbReference type="GO" id="GO:0044715">
    <property type="term" value="F:8-oxo-dGDP phosphatase activity"/>
    <property type="evidence" value="ECO:0007669"/>
    <property type="project" value="TreeGrafter"/>
</dbReference>
<evidence type="ECO:0000256" key="6">
    <source>
        <dbReference type="ARBA" id="ARBA00022763"/>
    </source>
</evidence>
<keyword evidence="6" id="KW-0227">DNA damage</keyword>
<comment type="catalytic activity">
    <reaction evidence="10">
        <text>8-oxo-dGTP + H2O = 8-oxo-dGMP + diphosphate + H(+)</text>
        <dbReference type="Rhea" id="RHEA:31575"/>
        <dbReference type="ChEBI" id="CHEBI:15377"/>
        <dbReference type="ChEBI" id="CHEBI:15378"/>
        <dbReference type="ChEBI" id="CHEBI:33019"/>
        <dbReference type="ChEBI" id="CHEBI:63224"/>
        <dbReference type="ChEBI" id="CHEBI:77896"/>
        <dbReference type="EC" id="3.6.1.55"/>
    </reaction>
</comment>
<feature type="region of interest" description="Disordered" evidence="13">
    <location>
        <begin position="207"/>
        <end position="229"/>
    </location>
</feature>
<dbReference type="PROSITE" id="PS51462">
    <property type="entry name" value="NUDIX"/>
    <property type="match status" value="1"/>
</dbReference>
<dbReference type="GO" id="GO:0046872">
    <property type="term" value="F:metal ion binding"/>
    <property type="evidence" value="ECO:0007669"/>
    <property type="project" value="UniProtKB-KW"/>
</dbReference>
<comment type="cofactor">
    <cofactor evidence="1">
        <name>Mg(2+)</name>
        <dbReference type="ChEBI" id="CHEBI:18420"/>
    </cofactor>
</comment>
<evidence type="ECO:0000256" key="12">
    <source>
        <dbReference type="RuleBase" id="RU003476"/>
    </source>
</evidence>
<evidence type="ECO:0000256" key="7">
    <source>
        <dbReference type="ARBA" id="ARBA00022801"/>
    </source>
</evidence>
<dbReference type="InterPro" id="IPR020476">
    <property type="entry name" value="Nudix_hydrolase"/>
</dbReference>
<evidence type="ECO:0000256" key="10">
    <source>
        <dbReference type="ARBA" id="ARBA00035861"/>
    </source>
</evidence>
<evidence type="ECO:0000313" key="16">
    <source>
        <dbReference type="Proteomes" id="UP000198832"/>
    </source>
</evidence>
<accession>A0A1I1DY58</accession>
<dbReference type="RefSeq" id="WP_139229999.1">
    <property type="nucleotide sequence ID" value="NZ_FOLB01000001.1"/>
</dbReference>
<dbReference type="Proteomes" id="UP000198832">
    <property type="component" value="Unassembled WGS sequence"/>
</dbReference>
<evidence type="ECO:0000256" key="5">
    <source>
        <dbReference type="ARBA" id="ARBA00022723"/>
    </source>
</evidence>
<keyword evidence="9" id="KW-0234">DNA repair</keyword>
<dbReference type="Pfam" id="PF00293">
    <property type="entry name" value="NUDIX"/>
    <property type="match status" value="1"/>
</dbReference>
<keyword evidence="16" id="KW-1185">Reference proteome</keyword>
<name>A0A1I1DY58_9ACTN</name>
<evidence type="ECO:0000256" key="8">
    <source>
        <dbReference type="ARBA" id="ARBA00022842"/>
    </source>
</evidence>
<dbReference type="GO" id="GO:0008413">
    <property type="term" value="F:8-oxo-7,8-dihydroguanosine triphosphate pyrophosphatase activity"/>
    <property type="evidence" value="ECO:0007669"/>
    <property type="project" value="TreeGrafter"/>
</dbReference>
<comment type="similarity">
    <text evidence="2 12">Belongs to the Nudix hydrolase family.</text>
</comment>
<evidence type="ECO:0000256" key="4">
    <source>
        <dbReference type="ARBA" id="ARBA00022705"/>
    </source>
</evidence>
<dbReference type="PROSITE" id="PS00893">
    <property type="entry name" value="NUDIX_BOX"/>
    <property type="match status" value="1"/>
</dbReference>
<gene>
    <name evidence="15" type="ORF">SAMN04487968_101461</name>
</gene>
<keyword evidence="8" id="KW-0460">Magnesium</keyword>
<dbReference type="Gene3D" id="3.90.79.10">
    <property type="entry name" value="Nucleoside Triphosphate Pyrophosphohydrolase"/>
    <property type="match status" value="1"/>
</dbReference>
<evidence type="ECO:0000256" key="13">
    <source>
        <dbReference type="SAM" id="MobiDB-lite"/>
    </source>
</evidence>
<dbReference type="PANTHER" id="PTHR47707:SF1">
    <property type="entry name" value="NUDIX HYDROLASE FAMILY PROTEIN"/>
    <property type="match status" value="1"/>
</dbReference>
<dbReference type="PANTHER" id="PTHR47707">
    <property type="entry name" value="8-OXO-DGTP DIPHOSPHATASE"/>
    <property type="match status" value="1"/>
</dbReference>
<dbReference type="EMBL" id="FOLB01000001">
    <property type="protein sequence ID" value="SFB77640.1"/>
    <property type="molecule type" value="Genomic_DNA"/>
</dbReference>
<dbReference type="AlphaFoldDB" id="A0A1I1DY58"/>
<dbReference type="OrthoDB" id="9804442at2"/>
<reference evidence="15 16" key="1">
    <citation type="submission" date="2016-10" db="EMBL/GenBank/DDBJ databases">
        <authorList>
            <person name="de Groot N.N."/>
        </authorList>
    </citation>
    <scope>NUCLEOTIDE SEQUENCE [LARGE SCALE GENOMIC DNA]</scope>
    <source>
        <strain evidence="15 16">CGMCC 1.7056</strain>
    </source>
</reference>
<dbReference type="InterPro" id="IPR020084">
    <property type="entry name" value="NUDIX_hydrolase_CS"/>
</dbReference>